<dbReference type="Proteomes" id="UP000435649">
    <property type="component" value="Unassembled WGS sequence"/>
</dbReference>
<reference evidence="2 3" key="1">
    <citation type="submission" date="2019-08" db="EMBL/GenBank/DDBJ databases">
        <title>In-depth cultivation of the pig gut microbiome towards novel bacterial diversity and tailored functional studies.</title>
        <authorList>
            <person name="Wylensek D."/>
            <person name="Hitch T.C.A."/>
            <person name="Clavel T."/>
        </authorList>
    </citation>
    <scope>NUCLEOTIDE SEQUENCE [LARGE SCALE GENOMIC DNA]</scope>
    <source>
        <strain evidence="2 3">BBE-744-WT-12</strain>
    </source>
</reference>
<evidence type="ECO:0000256" key="1">
    <source>
        <dbReference type="SAM" id="Phobius"/>
    </source>
</evidence>
<organism evidence="2 3">
    <name type="scientific">Victivallis lenta</name>
    <dbReference type="NCBI Taxonomy" id="2606640"/>
    <lineage>
        <taxon>Bacteria</taxon>
        <taxon>Pseudomonadati</taxon>
        <taxon>Lentisphaerota</taxon>
        <taxon>Lentisphaeria</taxon>
        <taxon>Victivallales</taxon>
        <taxon>Victivallaceae</taxon>
        <taxon>Victivallis</taxon>
    </lineage>
</organism>
<feature type="transmembrane region" description="Helical" evidence="1">
    <location>
        <begin position="7"/>
        <end position="29"/>
    </location>
</feature>
<dbReference type="EMBL" id="VUNS01000003">
    <property type="protein sequence ID" value="MST96217.1"/>
    <property type="molecule type" value="Genomic_DNA"/>
</dbReference>
<accession>A0A844FY79</accession>
<keyword evidence="1" id="KW-1133">Transmembrane helix</keyword>
<evidence type="ECO:0008006" key="4">
    <source>
        <dbReference type="Google" id="ProtNLM"/>
    </source>
</evidence>
<proteinExistence type="predicted"/>
<comment type="caution">
    <text evidence="2">The sequence shown here is derived from an EMBL/GenBank/DDBJ whole genome shotgun (WGS) entry which is preliminary data.</text>
</comment>
<feature type="transmembrane region" description="Helical" evidence="1">
    <location>
        <begin position="167"/>
        <end position="189"/>
    </location>
</feature>
<keyword evidence="1" id="KW-0472">Membrane</keyword>
<keyword evidence="1" id="KW-0812">Transmembrane</keyword>
<dbReference type="AlphaFoldDB" id="A0A844FY79"/>
<evidence type="ECO:0000313" key="2">
    <source>
        <dbReference type="EMBL" id="MST96217.1"/>
    </source>
</evidence>
<gene>
    <name evidence="2" type="ORF">FYJ85_04045</name>
</gene>
<sequence length="318" mass="34358">MKQLAKWFFLLFGALIFIGAAVYFCGWLLSLRAGESVLIPETAALSATAETEVGEPVLGTLRFDLPLSRSVQAAEVRPGDGAVLAGAVRIERGAWKFTRQGWNVVFDLRALRAGEIAPGTVLLELSGKTPETVERKIPGFSAKLAASVPNGELKLADAIAIEKPPPWGWIAAGAVFGLAVLALVIRLILNRRVPEPPLWERTQKAIGQLKTGLASGDVRPEQGYIRLTDFVRSYLEERYGIPVSTRTTPEFLADVNGPDSPLPKEERPFLREFLEAADRVKFAALAPDPELLSAALEKAAALVEATRPVDEGRKGGGK</sequence>
<protein>
    <recommendedName>
        <fullName evidence="4">DUF4381 domain-containing protein</fullName>
    </recommendedName>
</protein>
<name>A0A844FY79_9BACT</name>
<keyword evidence="3" id="KW-1185">Reference proteome</keyword>
<dbReference type="RefSeq" id="WP_154417071.1">
    <property type="nucleotide sequence ID" value="NZ_VUNS01000003.1"/>
</dbReference>
<evidence type="ECO:0000313" key="3">
    <source>
        <dbReference type="Proteomes" id="UP000435649"/>
    </source>
</evidence>